<feature type="region of interest" description="Disordered" evidence="1">
    <location>
        <begin position="118"/>
        <end position="141"/>
    </location>
</feature>
<proteinExistence type="predicted"/>
<gene>
    <name evidence="2" type="ORF">RB548_09745</name>
</gene>
<dbReference type="Proteomes" id="UP001432360">
    <property type="component" value="Chromosome"/>
</dbReference>
<evidence type="ECO:0000313" key="2">
    <source>
        <dbReference type="EMBL" id="WVT05648.1"/>
    </source>
</evidence>
<organism evidence="2 3">
    <name type="scientific">Sinorhizobium chiapasense</name>
    <dbReference type="NCBI Taxonomy" id="501572"/>
    <lineage>
        <taxon>Bacteria</taxon>
        <taxon>Pseudomonadati</taxon>
        <taxon>Pseudomonadota</taxon>
        <taxon>Alphaproteobacteria</taxon>
        <taxon>Hyphomicrobiales</taxon>
        <taxon>Rhizobiaceae</taxon>
        <taxon>Sinorhizobium/Ensifer group</taxon>
        <taxon>Sinorhizobium</taxon>
    </lineage>
</organism>
<evidence type="ECO:0000256" key="1">
    <source>
        <dbReference type="SAM" id="MobiDB-lite"/>
    </source>
</evidence>
<feature type="compositionally biased region" description="Basic residues" evidence="1">
    <location>
        <begin position="122"/>
        <end position="141"/>
    </location>
</feature>
<name>A0ABZ2BFX8_9HYPH</name>
<dbReference type="EMBL" id="CP133148">
    <property type="protein sequence ID" value="WVT05648.1"/>
    <property type="molecule type" value="Genomic_DNA"/>
</dbReference>
<accession>A0ABZ2BFX8</accession>
<sequence>MDVTVDDVSSAPGFCPGDPADGPADDADQSASPAAKGSRTRLGGAFLEAVQADFEAHGVDVIARLREEKPESYLKLLASILPKDLSANANALDELTDEELVRRIRMLDATIRPLIEAPTKGRAARKPARTRRASGKCLGKK</sequence>
<evidence type="ECO:0000313" key="3">
    <source>
        <dbReference type="Proteomes" id="UP001432360"/>
    </source>
</evidence>
<keyword evidence="3" id="KW-1185">Reference proteome</keyword>
<dbReference type="RefSeq" id="WP_331374723.1">
    <property type="nucleotide sequence ID" value="NZ_CP133148.1"/>
</dbReference>
<protein>
    <submittedName>
        <fullName evidence="2">Uncharacterized protein</fullName>
    </submittedName>
</protein>
<feature type="compositionally biased region" description="Low complexity" evidence="1">
    <location>
        <begin position="11"/>
        <end position="22"/>
    </location>
</feature>
<reference evidence="2" key="1">
    <citation type="submission" date="2023-08" db="EMBL/GenBank/DDBJ databases">
        <title>Complete genome sequence of Sinorhizobium chiapanecum ITTG S70 isolated from Acaciella angustissima nodules in Chiapas-Mexico.</title>
        <authorList>
            <person name="Rincon-Rosales R."/>
            <person name="Rogel M.A."/>
            <person name="Rincon-Medina C.I."/>
            <person name="Guerrero G."/>
            <person name="Manzano-Gomez L.A."/>
            <person name="Lopez-Lopez A."/>
            <person name="Rincon Molina F.A."/>
            <person name="Martinez-Romero E."/>
        </authorList>
    </citation>
    <scope>NUCLEOTIDE SEQUENCE</scope>
    <source>
        <strain evidence="2">ITTG S70</strain>
    </source>
</reference>
<feature type="region of interest" description="Disordered" evidence="1">
    <location>
        <begin position="1"/>
        <end position="38"/>
    </location>
</feature>